<comment type="caution">
    <text evidence="3">The sequence shown here is derived from an EMBL/GenBank/DDBJ whole genome shotgun (WGS) entry which is preliminary data.</text>
</comment>
<dbReference type="EMBL" id="BLLK01000038">
    <property type="protein sequence ID" value="GFH49701.1"/>
    <property type="molecule type" value="Genomic_DNA"/>
</dbReference>
<evidence type="ECO:0000313" key="3">
    <source>
        <dbReference type="EMBL" id="GFH49701.1"/>
    </source>
</evidence>
<sequence>MSLQQQCLPVPKGRKRPNPESNISTETEPMEITCLESMDAMEYLAFVKQQASSLPDVFVSQEAIESSKQTSQHIDYVPIDGSAAARDYILSHRLDIIPPPTNMHIPCNDTFQTWKDETLDTFSSLRTYLNACRQGLRSIHPSQKFTVPKSKDVYAWHVFCLGNGIRNEMEHKMIDVHLSNLNKDASVAEIDLELKQYDIPKDGYEPSTQLLCQFDQIIIRKLLSHHLQFLTCGCSVSVKRLKWLYAVLSRLEKPIHRDEASVLMALLRELCRVRASIDFASNDGDNGEDDNNLSEKKETIKATNVLILLIGAYFEQCTVMERLFNVENRK</sequence>
<dbReference type="GO" id="GO:0032797">
    <property type="term" value="C:SMN complex"/>
    <property type="evidence" value="ECO:0007669"/>
    <property type="project" value="TreeGrafter"/>
</dbReference>
<dbReference type="Proteomes" id="UP001054902">
    <property type="component" value="Unassembled WGS sequence"/>
</dbReference>
<reference evidence="3 4" key="1">
    <citation type="journal article" date="2021" name="Sci. Rep.">
        <title>The genome of the diatom Chaetoceros tenuissimus carries an ancient integrated fragment of an extant virus.</title>
        <authorList>
            <person name="Hongo Y."/>
            <person name="Kimura K."/>
            <person name="Takaki Y."/>
            <person name="Yoshida Y."/>
            <person name="Baba S."/>
            <person name="Kobayashi G."/>
            <person name="Nagasaki K."/>
            <person name="Hano T."/>
            <person name="Tomaru Y."/>
        </authorList>
    </citation>
    <scope>NUCLEOTIDE SEQUENCE [LARGE SCALE GENOMIC DNA]</scope>
    <source>
        <strain evidence="3 4">NIES-3715</strain>
    </source>
</reference>
<gene>
    <name evidence="3" type="ORF">CTEN210_06177</name>
</gene>
<dbReference type="PANTHER" id="PTHR12794">
    <property type="entry name" value="GEMIN2"/>
    <property type="match status" value="1"/>
</dbReference>
<evidence type="ECO:0008006" key="5">
    <source>
        <dbReference type="Google" id="ProtNLM"/>
    </source>
</evidence>
<protein>
    <recommendedName>
        <fullName evidence="5">Gem-associated protein 2</fullName>
    </recommendedName>
</protein>
<dbReference type="GO" id="GO:0000387">
    <property type="term" value="P:spliceosomal snRNP assembly"/>
    <property type="evidence" value="ECO:0007669"/>
    <property type="project" value="InterPro"/>
</dbReference>
<organism evidence="3 4">
    <name type="scientific">Chaetoceros tenuissimus</name>
    <dbReference type="NCBI Taxonomy" id="426638"/>
    <lineage>
        <taxon>Eukaryota</taxon>
        <taxon>Sar</taxon>
        <taxon>Stramenopiles</taxon>
        <taxon>Ochrophyta</taxon>
        <taxon>Bacillariophyta</taxon>
        <taxon>Coscinodiscophyceae</taxon>
        <taxon>Chaetocerotophycidae</taxon>
        <taxon>Chaetocerotales</taxon>
        <taxon>Chaetocerotaceae</taxon>
        <taxon>Chaetoceros</taxon>
    </lineage>
</organism>
<dbReference type="InterPro" id="IPR035426">
    <property type="entry name" value="Gemin2/Brr1"/>
</dbReference>
<comment type="similarity">
    <text evidence="1">Belongs to the gemin-2 family.</text>
</comment>
<dbReference type="GO" id="GO:0005634">
    <property type="term" value="C:nucleus"/>
    <property type="evidence" value="ECO:0007669"/>
    <property type="project" value="TreeGrafter"/>
</dbReference>
<dbReference type="AlphaFoldDB" id="A0AAD3CR82"/>
<accession>A0AAD3CR82</accession>
<evidence type="ECO:0000313" key="4">
    <source>
        <dbReference type="Proteomes" id="UP001054902"/>
    </source>
</evidence>
<evidence type="ECO:0000256" key="2">
    <source>
        <dbReference type="SAM" id="MobiDB-lite"/>
    </source>
</evidence>
<proteinExistence type="inferred from homology"/>
<dbReference type="Gene3D" id="1.20.58.1070">
    <property type="match status" value="1"/>
</dbReference>
<dbReference type="PANTHER" id="PTHR12794:SF0">
    <property type="entry name" value="GEM-ASSOCIATED PROTEIN 2"/>
    <property type="match status" value="1"/>
</dbReference>
<evidence type="ECO:0000256" key="1">
    <source>
        <dbReference type="ARBA" id="ARBA00025758"/>
    </source>
</evidence>
<feature type="region of interest" description="Disordered" evidence="2">
    <location>
        <begin position="1"/>
        <end position="27"/>
    </location>
</feature>
<keyword evidence="4" id="KW-1185">Reference proteome</keyword>
<dbReference type="Pfam" id="PF04938">
    <property type="entry name" value="SIP1"/>
    <property type="match status" value="1"/>
</dbReference>
<name>A0AAD3CR82_9STRA</name>